<feature type="transmembrane region" description="Helical" evidence="1">
    <location>
        <begin position="144"/>
        <end position="163"/>
    </location>
</feature>
<sequence>MLIMTLIGLAASYPERLNGADHMARLGVRNLGAGDRHAAVAVGLAFGLMPPLIATLTASVAAKNVRNIVGAERAAETVEAILAAPVRRSSLLAALLGAGLTITAVTWALITGPVLGAGAVLLLAADLRLAVPAGYLTLAILTPLPLAALGSGVVMALALLVPQATDLRLGLSGNWLPRIGALPALLLFLIVAWFPDIDIALAFACSAAVAGTAALVSFGWLAWKFNPTILLEK</sequence>
<organism evidence="2 3">
    <name type="scientific">Actinomadura bangladeshensis</name>
    <dbReference type="NCBI Taxonomy" id="453573"/>
    <lineage>
        <taxon>Bacteria</taxon>
        <taxon>Bacillati</taxon>
        <taxon>Actinomycetota</taxon>
        <taxon>Actinomycetes</taxon>
        <taxon>Streptosporangiales</taxon>
        <taxon>Thermomonosporaceae</taxon>
        <taxon>Actinomadura</taxon>
    </lineage>
</organism>
<accession>A0A4R4PCY8</accession>
<dbReference type="SUPFAM" id="SSF52096">
    <property type="entry name" value="ClpP/crotonase"/>
    <property type="match status" value="1"/>
</dbReference>
<protein>
    <submittedName>
        <fullName evidence="2">Uncharacterized protein</fullName>
    </submittedName>
</protein>
<evidence type="ECO:0000256" key="1">
    <source>
        <dbReference type="SAM" id="Phobius"/>
    </source>
</evidence>
<keyword evidence="3" id="KW-1185">Reference proteome</keyword>
<name>A0A4R4PCY8_9ACTN</name>
<proteinExistence type="predicted"/>
<gene>
    <name evidence="2" type="ORF">E1284_01415</name>
</gene>
<feature type="transmembrane region" description="Helical" evidence="1">
    <location>
        <begin position="200"/>
        <end position="223"/>
    </location>
</feature>
<dbReference type="InterPro" id="IPR029045">
    <property type="entry name" value="ClpP/crotonase-like_dom_sf"/>
</dbReference>
<evidence type="ECO:0000313" key="2">
    <source>
        <dbReference type="EMBL" id="TDC20039.1"/>
    </source>
</evidence>
<feature type="transmembrane region" description="Helical" evidence="1">
    <location>
        <begin position="91"/>
        <end position="124"/>
    </location>
</feature>
<feature type="transmembrane region" description="Helical" evidence="1">
    <location>
        <begin position="38"/>
        <end position="62"/>
    </location>
</feature>
<reference evidence="2 3" key="1">
    <citation type="submission" date="2019-03" db="EMBL/GenBank/DDBJ databases">
        <title>Draft genome sequences of novel Actinobacteria.</title>
        <authorList>
            <person name="Sahin N."/>
            <person name="Ay H."/>
            <person name="Saygin H."/>
        </authorList>
    </citation>
    <scope>NUCLEOTIDE SEQUENCE [LARGE SCALE GENOMIC DNA]</scope>
    <source>
        <strain evidence="2 3">DSM 45347</strain>
    </source>
</reference>
<dbReference type="AlphaFoldDB" id="A0A4R4PCY8"/>
<feature type="transmembrane region" description="Helical" evidence="1">
    <location>
        <begin position="175"/>
        <end position="194"/>
    </location>
</feature>
<comment type="caution">
    <text evidence="2">The sequence shown here is derived from an EMBL/GenBank/DDBJ whole genome shotgun (WGS) entry which is preliminary data.</text>
</comment>
<evidence type="ECO:0000313" key="3">
    <source>
        <dbReference type="Proteomes" id="UP000295431"/>
    </source>
</evidence>
<keyword evidence="1" id="KW-1133">Transmembrane helix</keyword>
<dbReference type="RefSeq" id="WP_131936157.1">
    <property type="nucleotide sequence ID" value="NZ_BAAAMX010000001.1"/>
</dbReference>
<dbReference type="Proteomes" id="UP000295431">
    <property type="component" value="Unassembled WGS sequence"/>
</dbReference>
<keyword evidence="1" id="KW-0812">Transmembrane</keyword>
<keyword evidence="1" id="KW-0472">Membrane</keyword>
<dbReference type="EMBL" id="SMJW01000003">
    <property type="protein sequence ID" value="TDC20039.1"/>
    <property type="molecule type" value="Genomic_DNA"/>
</dbReference>